<dbReference type="Proteomes" id="UP000077245">
    <property type="component" value="Unassembled WGS sequence"/>
</dbReference>
<evidence type="ECO:0000256" key="1">
    <source>
        <dbReference type="SAM" id="Phobius"/>
    </source>
</evidence>
<keyword evidence="1" id="KW-0812">Transmembrane</keyword>
<name>A0A166BAN1_9EURY</name>
<comment type="caution">
    <text evidence="2">The sequence shown here is derived from an EMBL/GenBank/DDBJ whole genome shotgun (WGS) entry which is preliminary data.</text>
</comment>
<protein>
    <submittedName>
        <fullName evidence="2">Uncharacterized protein</fullName>
    </submittedName>
</protein>
<reference evidence="2 3" key="1">
    <citation type="submission" date="2016-04" db="EMBL/GenBank/DDBJ databases">
        <title>Genome sequence of Methanobrevibacter curvatus DSM 11111.</title>
        <authorList>
            <person name="Poehlein A."/>
            <person name="Seedorf H."/>
            <person name="Daniel R."/>
        </authorList>
    </citation>
    <scope>NUCLEOTIDE SEQUENCE [LARGE SCALE GENOMIC DNA]</scope>
    <source>
        <strain evidence="2 3">DSM 11111</strain>
    </source>
</reference>
<dbReference type="PATRIC" id="fig|49547.3.peg.841"/>
<sequence length="158" mass="18333">MLKFVTDLFTGNYKILAWFILAIILIYIPAWFIYLHLRKRKSEVFLSKYPHAAKVHILHGELTGNLTVHSVDGEKPVLDSERTAMYLYLTPGIHTLELAYQWTEVAPFEQVYGLNKTMNGKNVSIRVSIEVGRHYTLGYDKKRETYRLKVVTPHPARV</sequence>
<feature type="transmembrane region" description="Helical" evidence="1">
    <location>
        <begin position="15"/>
        <end position="37"/>
    </location>
</feature>
<gene>
    <name evidence="2" type="ORF">MBCUR_07770</name>
</gene>
<proteinExistence type="predicted"/>
<keyword evidence="1" id="KW-1133">Transmembrane helix</keyword>
<accession>A0A166BAN1</accession>
<dbReference type="EMBL" id="LWMV01000156">
    <property type="protein sequence ID" value="KZX13089.1"/>
    <property type="molecule type" value="Genomic_DNA"/>
</dbReference>
<dbReference type="AlphaFoldDB" id="A0A166BAN1"/>
<dbReference type="STRING" id="49547.MBCUR_07770"/>
<keyword evidence="3" id="KW-1185">Reference proteome</keyword>
<keyword evidence="1" id="KW-0472">Membrane</keyword>
<evidence type="ECO:0000313" key="2">
    <source>
        <dbReference type="EMBL" id="KZX13089.1"/>
    </source>
</evidence>
<dbReference type="RefSeq" id="WP_067090466.1">
    <property type="nucleotide sequence ID" value="NZ_LWMV01000156.1"/>
</dbReference>
<evidence type="ECO:0000313" key="3">
    <source>
        <dbReference type="Proteomes" id="UP000077245"/>
    </source>
</evidence>
<organism evidence="2 3">
    <name type="scientific">Methanobrevibacter curvatus</name>
    <dbReference type="NCBI Taxonomy" id="49547"/>
    <lineage>
        <taxon>Archaea</taxon>
        <taxon>Methanobacteriati</taxon>
        <taxon>Methanobacteriota</taxon>
        <taxon>Methanomada group</taxon>
        <taxon>Methanobacteria</taxon>
        <taxon>Methanobacteriales</taxon>
        <taxon>Methanobacteriaceae</taxon>
        <taxon>Methanobrevibacter</taxon>
    </lineage>
</organism>